<dbReference type="AlphaFoldDB" id="B2WHY3"/>
<dbReference type="EMBL" id="DS231625">
    <property type="protein sequence ID" value="EDU42643.1"/>
    <property type="molecule type" value="Genomic_DNA"/>
</dbReference>
<proteinExistence type="predicted"/>
<organism evidence="1 2">
    <name type="scientific">Pyrenophora tritici-repentis (strain Pt-1C-BFP)</name>
    <name type="common">Wheat tan spot fungus</name>
    <name type="synonym">Drechslera tritici-repentis</name>
    <dbReference type="NCBI Taxonomy" id="426418"/>
    <lineage>
        <taxon>Eukaryota</taxon>
        <taxon>Fungi</taxon>
        <taxon>Dikarya</taxon>
        <taxon>Ascomycota</taxon>
        <taxon>Pezizomycotina</taxon>
        <taxon>Dothideomycetes</taxon>
        <taxon>Pleosporomycetidae</taxon>
        <taxon>Pleosporales</taxon>
        <taxon>Pleosporineae</taxon>
        <taxon>Pleosporaceae</taxon>
        <taxon>Pyrenophora</taxon>
    </lineage>
</organism>
<evidence type="ECO:0000313" key="1">
    <source>
        <dbReference type="EMBL" id="EDU42643.1"/>
    </source>
</evidence>
<name>B2WHY3_PYRTR</name>
<protein>
    <submittedName>
        <fullName evidence="1">Uncharacterized protein</fullName>
    </submittedName>
</protein>
<dbReference type="Proteomes" id="UP000001471">
    <property type="component" value="Unassembled WGS sequence"/>
</dbReference>
<gene>
    <name evidence="1" type="ORF">PTRG_09592</name>
</gene>
<dbReference type="HOGENOM" id="CLU_3143689_0_0_1"/>
<dbReference type="InParanoid" id="B2WHY3"/>
<accession>B2WHY3</accession>
<sequence>MEPANENAYPSLRLSNGRRLLSKAASLFLEDDYLRQRSPVVSRQRRRAH</sequence>
<reference evidence="2" key="1">
    <citation type="journal article" date="2013" name="G3 (Bethesda)">
        <title>Comparative genomics of a plant-pathogenic fungus, Pyrenophora tritici-repentis, reveals transduplication and the impact of repeat elements on pathogenicity and population divergence.</title>
        <authorList>
            <person name="Manning V.A."/>
            <person name="Pandelova I."/>
            <person name="Dhillon B."/>
            <person name="Wilhelm L.J."/>
            <person name="Goodwin S.B."/>
            <person name="Berlin A.M."/>
            <person name="Figueroa M."/>
            <person name="Freitag M."/>
            <person name="Hane J.K."/>
            <person name="Henrissat B."/>
            <person name="Holman W.H."/>
            <person name="Kodira C.D."/>
            <person name="Martin J."/>
            <person name="Oliver R.P."/>
            <person name="Robbertse B."/>
            <person name="Schackwitz W."/>
            <person name="Schwartz D.C."/>
            <person name="Spatafora J.W."/>
            <person name="Turgeon B.G."/>
            <person name="Yandava C."/>
            <person name="Young S."/>
            <person name="Zhou S."/>
            <person name="Zeng Q."/>
            <person name="Grigoriev I.V."/>
            <person name="Ma L.-J."/>
            <person name="Ciuffetti L.M."/>
        </authorList>
    </citation>
    <scope>NUCLEOTIDE SEQUENCE [LARGE SCALE GENOMIC DNA]</scope>
    <source>
        <strain evidence="2">Pt-1C-BFP</strain>
    </source>
</reference>
<evidence type="ECO:0000313" key="2">
    <source>
        <dbReference type="Proteomes" id="UP000001471"/>
    </source>
</evidence>